<dbReference type="GO" id="GO:0005524">
    <property type="term" value="F:ATP binding"/>
    <property type="evidence" value="ECO:0007669"/>
    <property type="project" value="UniProtKB-KW"/>
</dbReference>
<dbReference type="GO" id="GO:0015979">
    <property type="term" value="P:photosynthesis"/>
    <property type="evidence" value="ECO:0007669"/>
    <property type="project" value="UniProtKB-KW"/>
</dbReference>
<dbReference type="SUPFAM" id="SSF56059">
    <property type="entry name" value="Glutathione synthetase ATP-binding domain-like"/>
    <property type="match status" value="2"/>
</dbReference>
<dbReference type="Proteomes" id="UP000290289">
    <property type="component" value="Chromosome 16"/>
</dbReference>
<evidence type="ECO:0000256" key="5">
    <source>
        <dbReference type="ARBA" id="ARBA00022679"/>
    </source>
</evidence>
<evidence type="ECO:0000256" key="10">
    <source>
        <dbReference type="ARBA" id="ARBA00022842"/>
    </source>
</evidence>
<evidence type="ECO:0000259" key="12">
    <source>
        <dbReference type="Pfam" id="PF00391"/>
    </source>
</evidence>
<keyword evidence="10" id="KW-0460">Magnesium</keyword>
<keyword evidence="6" id="KW-0479">Metal-binding</keyword>
<feature type="domain" description="PEP-utilising enzyme C-terminal" evidence="14">
    <location>
        <begin position="1497"/>
        <end position="1843"/>
    </location>
</feature>
<sequence>MSSTVKGMLIRTPPEVYRQRLFKGTYVDQFDLVRENASFHGLNSSGRVVLKRCHSQQMQIINAITNPNPKKNEPGHIEAKAVLSPVADQTAPTTRKRVFTFGKGKTEGNKAMKSLLGGKGANLAEMASIGLSVPPGLTISTEACQEYQLNGKDLPQGLWDEILEGLESVQKDMGAILGDPAKPLLLSVRSGAAISMPGMMDTVLNLGLNDEVVAGLAAKSGERFAYDSYRRFLDMFGDVVMGIPHSSFEEQLEKLKGTKGVELDTKLTASDLKELVEQYKNVYLETTGEKFPSDPKQQLLLAIKAVFDSWDSPRANKYRSINQITGLKGTAVNIQCMVFGNMGNTSGTGVLFTRNPSTGERKLYGEFLINAQGEDVVAGIRTPEDLDTMKNCMPEAYEELVENCEILEKHYKDMMDIEFTVQENRLWMLQCRTGKRTGKGAVKIAVDMVNEGLVDKRAAIKMVEPQHLDQLLHPQFENPTAYKDKVIATGLPASPGAAVGTVVFSADDAEAWHAQGKSVILVRTETSPEDVGGMHAAAGILTARGGMTSHAAVVARGWGKCCVSGCADIRVNDAEKLIVIGNTVVNEGEWLSLNGSTGEVILGKQPLSPPALSGDLETFMSWADKVRRLKVMANADTPEDALTARNNGAEGIGLCRTEHMFFASDDRIKAVRKMIMAATTEQRKATLNLLLPYQRSDFEGIFRAMDGLPVTIRLLDPPLHEFLPEGDLEQIVGELTAGTGMTEDEVFSRIEKLSEVNPMLGFRGCRLGISYPELTEMQARAIFQAAVSMSNQGVKVFPEIMELGHQVRLIHSVAVNVFSEMGTTLSYKVGTMIEIPRAALVADEIAKEAEFFSFGTNDLTQMTFGYSRDDVGKFLPIYLAKGLLQSDPFEVLDQRGVGQLIKMATEKGRASRPSLKVGICGEHGGEPSSVAFFAEAGLDYVSCSPFRVPIARLAAAQVAKYEPGAVLSPVAVPSAPPSIKRVFTFGKGKSEGNKGMKSLLGGKGANLAEMASIGLSVPPGLTISTEACQEYQLNGKDLPLGLWEEILEGLEIVQEDIGAVLGDPSKPLIVSVRSGAAISMPGMMDTVLNLGLNDEVVAGLAAKSGERFAYDSYRRFLDMFGDVVMGIPHSSFEEKLEKLKRKKRVELDTKLTASDLKELVEQYKNVYLETTGKKFPSDPKQQLILAVKAVFDSWDSQRAIKYRSINQITGLKGTAVSIQCMVFGNMGNTSGTGVLFTRNPSTGERKLYGEFLVNAQGEDVVAGIRTPEDVDAMKNCMPEAYKELVENCEILEKHYKDMMDIEFTVQENRLWMLQCRVGKRTGKGAIKIAVDMANEGLVDKRTAIKMVEPQHLDQLLHPQFENPTAYKNKVIATGLPASPGAAVGTVVFSAEDAETWQAQGKSVILVRTETSPEDVGGMHAAAGILTARGGMTSHAAVVARGWGKCCVSGCADIRVNDAEKLVVIGNTVVKEGEWISLNGSTGEVILGKQPLSPPAFSGDLETFMSWADNVRRLKVMANADTPEDALTARNNGAQGIGLCRTEHMFFASDDRIKAVRKMIMAATPEQRKVALDLLLPYQRSDFEGIFRAMDGLPVTIRLLDPPLHEFLPEGNMEQIVGQLTAETGMTEDEVFSRVDKLSEVNPMLGFRGCRLGISYPELTEMQARAIFQAAVSMSNQGVKVFPEIMELGHQAKVIHGVAVKVFSEMGTTLSYKVGTMIEIPRAALVADEIAKEADFFSFGTNDLTQMTFGYSRDDVGKFLPIYLSKGLLQSDPFQVLDQGGVGQLIKMAMEKGRAARPSLKVGICGEHGGEPSSVAFFAEAGLDYVSCSPFRVPIARLAAAQVAVEEGCITENLCL</sequence>
<evidence type="ECO:0000313" key="15">
    <source>
        <dbReference type="EMBL" id="RXH72093.1"/>
    </source>
</evidence>
<dbReference type="Gene3D" id="3.20.20.60">
    <property type="entry name" value="Phosphoenolpyruvate-binding domains"/>
    <property type="match status" value="2"/>
</dbReference>
<dbReference type="Gene3D" id="3.30.1490.20">
    <property type="entry name" value="ATP-grasp fold, A domain"/>
    <property type="match status" value="2"/>
</dbReference>
<dbReference type="NCBIfam" id="TIGR01828">
    <property type="entry name" value="pyru_phos_dikin"/>
    <property type="match status" value="2"/>
</dbReference>
<dbReference type="FunFam" id="3.30.470.20:FF:000038">
    <property type="entry name" value="Pyruvate, phosphate dikinase, chloroplastic"/>
    <property type="match status" value="2"/>
</dbReference>
<dbReference type="GO" id="GO:0050242">
    <property type="term" value="F:pyruvate, phosphate dikinase activity"/>
    <property type="evidence" value="ECO:0007669"/>
    <property type="project" value="UniProtKB-EC"/>
</dbReference>
<dbReference type="InterPro" id="IPR015813">
    <property type="entry name" value="Pyrv/PenolPyrv_kinase-like_dom"/>
</dbReference>
<feature type="domain" description="Pyruvate phosphate dikinase AMP/ATP-binding" evidence="13">
    <location>
        <begin position="153"/>
        <end position="386"/>
    </location>
</feature>
<evidence type="ECO:0000256" key="7">
    <source>
        <dbReference type="ARBA" id="ARBA00022741"/>
    </source>
</evidence>
<keyword evidence="7" id="KW-0547">Nucleotide-binding</keyword>
<evidence type="ECO:0000256" key="3">
    <source>
        <dbReference type="ARBA" id="ARBA00011994"/>
    </source>
</evidence>
<evidence type="ECO:0000256" key="4">
    <source>
        <dbReference type="ARBA" id="ARBA00022531"/>
    </source>
</evidence>
<dbReference type="GO" id="GO:0046872">
    <property type="term" value="F:metal ion binding"/>
    <property type="evidence" value="ECO:0007669"/>
    <property type="project" value="UniProtKB-KW"/>
</dbReference>
<dbReference type="InterPro" id="IPR040442">
    <property type="entry name" value="Pyrv_kinase-like_dom_sf"/>
</dbReference>
<dbReference type="Pfam" id="PF02896">
    <property type="entry name" value="PEP-utilizers_C"/>
    <property type="match status" value="2"/>
</dbReference>
<feature type="domain" description="Pyruvate phosphate dikinase AMP/ATP-binding" evidence="13">
    <location>
        <begin position="1280"/>
        <end position="1334"/>
    </location>
</feature>
<protein>
    <recommendedName>
        <fullName evidence="3">pyruvate, phosphate dikinase</fullName>
        <ecNumber evidence="3">2.7.9.1</ecNumber>
    </recommendedName>
</protein>
<proteinExistence type="inferred from homology"/>
<dbReference type="InterPro" id="IPR013815">
    <property type="entry name" value="ATP_grasp_subdomain_1"/>
</dbReference>
<dbReference type="InterPro" id="IPR000121">
    <property type="entry name" value="PEP_util_C"/>
</dbReference>
<dbReference type="SUPFAM" id="SSF51621">
    <property type="entry name" value="Phosphoenolpyruvate/pyruvate domain"/>
    <property type="match status" value="2"/>
</dbReference>
<accession>A0A498HT83</accession>
<dbReference type="Gene3D" id="1.10.189.10">
    <property type="entry name" value="Pyruvate Phosphate Dikinase, domain 2"/>
    <property type="match status" value="2"/>
</dbReference>
<evidence type="ECO:0000256" key="1">
    <source>
        <dbReference type="ARBA" id="ARBA00001946"/>
    </source>
</evidence>
<comment type="caution">
    <text evidence="15">The sequence shown here is derived from an EMBL/GenBank/DDBJ whole genome shotgun (WGS) entry which is preliminary data.</text>
</comment>
<keyword evidence="5" id="KW-0808">Transferase</keyword>
<gene>
    <name evidence="15" type="ORF">DVH24_025594</name>
</gene>
<dbReference type="EC" id="2.7.9.1" evidence="3"/>
<feature type="domain" description="Pyruvate phosphate dikinase AMP/ATP-binding" evidence="13">
    <location>
        <begin position="396"/>
        <end position="451"/>
    </location>
</feature>
<evidence type="ECO:0000256" key="9">
    <source>
        <dbReference type="ARBA" id="ARBA00022840"/>
    </source>
</evidence>
<feature type="domain" description="PEP-utilising enzyme C-terminal" evidence="14">
    <location>
        <begin position="613"/>
        <end position="958"/>
    </location>
</feature>
<dbReference type="InterPro" id="IPR036637">
    <property type="entry name" value="Phosphohistidine_dom_sf"/>
</dbReference>
<comment type="catalytic activity">
    <reaction evidence="11">
        <text>pyruvate + phosphate + ATP = phosphoenolpyruvate + AMP + diphosphate + H(+)</text>
        <dbReference type="Rhea" id="RHEA:10756"/>
        <dbReference type="ChEBI" id="CHEBI:15361"/>
        <dbReference type="ChEBI" id="CHEBI:15378"/>
        <dbReference type="ChEBI" id="CHEBI:30616"/>
        <dbReference type="ChEBI" id="CHEBI:33019"/>
        <dbReference type="ChEBI" id="CHEBI:43474"/>
        <dbReference type="ChEBI" id="CHEBI:58702"/>
        <dbReference type="ChEBI" id="CHEBI:456215"/>
        <dbReference type="EC" id="2.7.9.1"/>
    </reaction>
</comment>
<comment type="similarity">
    <text evidence="2">Belongs to the PEP-utilizing enzyme family.</text>
</comment>
<dbReference type="STRING" id="3750.A0A498HT83"/>
<dbReference type="PANTHER" id="PTHR22931">
    <property type="entry name" value="PHOSPHOENOLPYRUVATE DIKINASE-RELATED"/>
    <property type="match status" value="1"/>
</dbReference>
<dbReference type="InterPro" id="IPR010121">
    <property type="entry name" value="Pyruvate_phosphate_dikinase"/>
</dbReference>
<dbReference type="SUPFAM" id="SSF52009">
    <property type="entry name" value="Phosphohistidine domain"/>
    <property type="match status" value="2"/>
</dbReference>
<feature type="domain" description="PEP-utilising enzyme mobile" evidence="12">
    <location>
        <begin position="1401"/>
        <end position="1482"/>
    </location>
</feature>
<name>A0A498HT83_MALDO</name>
<keyword evidence="16" id="KW-1185">Reference proteome</keyword>
<evidence type="ECO:0000259" key="13">
    <source>
        <dbReference type="Pfam" id="PF01326"/>
    </source>
</evidence>
<dbReference type="PROSITE" id="PS00742">
    <property type="entry name" value="PEP_ENZYMES_2"/>
    <property type="match status" value="2"/>
</dbReference>
<evidence type="ECO:0000256" key="2">
    <source>
        <dbReference type="ARBA" id="ARBA00007837"/>
    </source>
</evidence>
<dbReference type="FunFam" id="3.50.30.10:FF:000009">
    <property type="entry name" value="Pyruvate, phosphate dikinase, chloroplastic"/>
    <property type="match status" value="2"/>
</dbReference>
<dbReference type="GO" id="GO:0016301">
    <property type="term" value="F:kinase activity"/>
    <property type="evidence" value="ECO:0007669"/>
    <property type="project" value="UniProtKB-KW"/>
</dbReference>
<dbReference type="InterPro" id="IPR018274">
    <property type="entry name" value="PEP_util_AS"/>
</dbReference>
<dbReference type="Pfam" id="PF00391">
    <property type="entry name" value="PEP-utilizers"/>
    <property type="match status" value="2"/>
</dbReference>
<dbReference type="NCBIfam" id="NF004531">
    <property type="entry name" value="PRK05878.1"/>
    <property type="match status" value="2"/>
</dbReference>
<keyword evidence="8" id="KW-0418">Kinase</keyword>
<dbReference type="InterPro" id="IPR008279">
    <property type="entry name" value="PEP-util_enz_mobile_dom"/>
</dbReference>
<evidence type="ECO:0000256" key="11">
    <source>
        <dbReference type="ARBA" id="ARBA00048103"/>
    </source>
</evidence>
<dbReference type="PANTHER" id="PTHR22931:SF9">
    <property type="entry name" value="PYRUVATE, PHOSPHATE DIKINASE 1, CHLOROPLASTIC"/>
    <property type="match status" value="1"/>
</dbReference>
<dbReference type="Gene3D" id="3.30.470.20">
    <property type="entry name" value="ATP-grasp fold, B domain"/>
    <property type="match status" value="2"/>
</dbReference>
<evidence type="ECO:0000313" key="16">
    <source>
        <dbReference type="Proteomes" id="UP000290289"/>
    </source>
</evidence>
<dbReference type="Pfam" id="PF01326">
    <property type="entry name" value="PPDK_N"/>
    <property type="match status" value="4"/>
</dbReference>
<evidence type="ECO:0000259" key="14">
    <source>
        <dbReference type="Pfam" id="PF02896"/>
    </source>
</evidence>
<feature type="domain" description="Pyruvate phosphate dikinase AMP/ATP-binding" evidence="13">
    <location>
        <begin position="1041"/>
        <end position="1271"/>
    </location>
</feature>
<keyword evidence="9" id="KW-0067">ATP-binding</keyword>
<dbReference type="InterPro" id="IPR002192">
    <property type="entry name" value="PPDK_AMP/ATP-bd"/>
</dbReference>
<reference evidence="15 16" key="1">
    <citation type="submission" date="2018-10" db="EMBL/GenBank/DDBJ databases">
        <title>A high-quality apple genome assembly.</title>
        <authorList>
            <person name="Hu J."/>
        </authorList>
    </citation>
    <scope>NUCLEOTIDE SEQUENCE [LARGE SCALE GENOMIC DNA]</scope>
    <source>
        <strain evidence="16">cv. HFTH1</strain>
        <tissue evidence="15">Young leaf</tissue>
    </source>
</reference>
<keyword evidence="4" id="KW-0602">Photosynthesis</keyword>
<feature type="domain" description="PEP-utilising enzyme mobile" evidence="12">
    <location>
        <begin position="517"/>
        <end position="598"/>
    </location>
</feature>
<dbReference type="FunFam" id="3.20.20.60:FF:000040">
    <property type="entry name" value="Pyruvate, phosphate dikinase, chloroplastic"/>
    <property type="match status" value="2"/>
</dbReference>
<evidence type="ECO:0000256" key="8">
    <source>
        <dbReference type="ARBA" id="ARBA00022777"/>
    </source>
</evidence>
<comment type="cofactor">
    <cofactor evidence="1">
        <name>Mg(2+)</name>
        <dbReference type="ChEBI" id="CHEBI:18420"/>
    </cofactor>
</comment>
<dbReference type="InterPro" id="IPR023151">
    <property type="entry name" value="PEP_util_CS"/>
</dbReference>
<dbReference type="Gene3D" id="1.20.80.30">
    <property type="match status" value="2"/>
</dbReference>
<dbReference type="Gene3D" id="3.50.30.10">
    <property type="entry name" value="Phosphohistidine domain"/>
    <property type="match status" value="2"/>
</dbReference>
<evidence type="ECO:0000256" key="6">
    <source>
        <dbReference type="ARBA" id="ARBA00022723"/>
    </source>
</evidence>
<dbReference type="EMBL" id="RDQH01000342">
    <property type="protein sequence ID" value="RXH72093.1"/>
    <property type="molecule type" value="Genomic_DNA"/>
</dbReference>
<dbReference type="PROSITE" id="PS00370">
    <property type="entry name" value="PEP_ENZYMES_PHOS_SITE"/>
    <property type="match status" value="2"/>
</dbReference>
<organism evidence="15 16">
    <name type="scientific">Malus domestica</name>
    <name type="common">Apple</name>
    <name type="synonym">Pyrus malus</name>
    <dbReference type="NCBI Taxonomy" id="3750"/>
    <lineage>
        <taxon>Eukaryota</taxon>
        <taxon>Viridiplantae</taxon>
        <taxon>Streptophyta</taxon>
        <taxon>Embryophyta</taxon>
        <taxon>Tracheophyta</taxon>
        <taxon>Spermatophyta</taxon>
        <taxon>Magnoliopsida</taxon>
        <taxon>eudicotyledons</taxon>
        <taxon>Gunneridae</taxon>
        <taxon>Pentapetalae</taxon>
        <taxon>rosids</taxon>
        <taxon>fabids</taxon>
        <taxon>Rosales</taxon>
        <taxon>Rosaceae</taxon>
        <taxon>Amygdaloideae</taxon>
        <taxon>Maleae</taxon>
        <taxon>Malus</taxon>
    </lineage>
</organism>